<evidence type="ECO:0000313" key="2">
    <source>
        <dbReference type="Proteomes" id="UP000198701"/>
    </source>
</evidence>
<protein>
    <submittedName>
        <fullName evidence="1">Uncharacterized protein</fullName>
    </submittedName>
</protein>
<evidence type="ECO:0000313" key="1">
    <source>
        <dbReference type="EMBL" id="SDL00902.1"/>
    </source>
</evidence>
<dbReference type="AlphaFoldDB" id="A0A1G9GJX5"/>
<dbReference type="STRING" id="386301.SAMN05216282_12239"/>
<proteinExistence type="predicted"/>
<gene>
    <name evidence="1" type="ORF">SAMN05216282_12239</name>
</gene>
<keyword evidence="2" id="KW-1185">Reference proteome</keyword>
<sequence>MTRLTIAAPHPDLTGRWVTSDLWVQDGDWAYRHRPRALEAQPVKAQRRKGLALRWPDSHTPSLSPSALRIDIVNESDSPWSPSGADDFFVAGFLLSPEDPPGTAARGTFFHYLGSEPAETLQPGAHARVPVHLSPELWEAAAAGIHLVQALLVTLELRSTECAPLERIADPAHG</sequence>
<reference evidence="1 2" key="1">
    <citation type="submission" date="2016-10" db="EMBL/GenBank/DDBJ databases">
        <authorList>
            <person name="de Groot N.N."/>
        </authorList>
    </citation>
    <scope>NUCLEOTIDE SEQUENCE [LARGE SCALE GENOMIC DNA]</scope>
    <source>
        <strain evidence="1 2">CGMCC 1.5382</strain>
    </source>
</reference>
<organism evidence="1 2">
    <name type="scientific">Cryobacterium psychrotolerans</name>
    <dbReference type="NCBI Taxonomy" id="386301"/>
    <lineage>
        <taxon>Bacteria</taxon>
        <taxon>Bacillati</taxon>
        <taxon>Actinomycetota</taxon>
        <taxon>Actinomycetes</taxon>
        <taxon>Micrococcales</taxon>
        <taxon>Microbacteriaceae</taxon>
        <taxon>Cryobacterium</taxon>
    </lineage>
</organism>
<dbReference type="EMBL" id="FNFU01000022">
    <property type="protein sequence ID" value="SDL00902.1"/>
    <property type="molecule type" value="Genomic_DNA"/>
</dbReference>
<name>A0A1G9GJX5_9MICO</name>
<accession>A0A1G9GJX5</accession>
<dbReference type="Proteomes" id="UP000198701">
    <property type="component" value="Unassembled WGS sequence"/>
</dbReference>
<dbReference type="OrthoDB" id="4981768at2"/>
<dbReference type="RefSeq" id="WP_092324798.1">
    <property type="nucleotide sequence ID" value="NZ_FNFU01000022.1"/>
</dbReference>